<dbReference type="EMBL" id="CP000383">
    <property type="protein sequence ID" value="ABG60038.1"/>
    <property type="molecule type" value="Genomic_DNA"/>
</dbReference>
<accession>A0A6N4SUG5</accession>
<dbReference type="AlphaFoldDB" id="A0A6N4SUG5"/>
<reference evidence="1 2" key="1">
    <citation type="journal article" date="2007" name="Appl. Environ. Microbiol.">
        <title>Genome sequence of the cellulolytic gliding bacterium Cytophaga hutchinsonii.</title>
        <authorList>
            <person name="Xie G."/>
            <person name="Bruce D.C."/>
            <person name="Challacombe J.F."/>
            <person name="Chertkov O."/>
            <person name="Detter J.C."/>
            <person name="Gilna P."/>
            <person name="Han C.S."/>
            <person name="Lucas S."/>
            <person name="Misra M."/>
            <person name="Myers G.L."/>
            <person name="Richardson P."/>
            <person name="Tapia R."/>
            <person name="Thayer N."/>
            <person name="Thompson L.S."/>
            <person name="Brettin T.S."/>
            <person name="Henrissat B."/>
            <person name="Wilson D.B."/>
            <person name="McBride M.J."/>
        </authorList>
    </citation>
    <scope>NUCLEOTIDE SEQUENCE [LARGE SCALE GENOMIC DNA]</scope>
    <source>
        <strain evidence="2">ATCC 33406 / DSM 1761 / CIP 103989 / NBRC 15051 / NCIMB 9469 / D465</strain>
    </source>
</reference>
<protein>
    <submittedName>
        <fullName evidence="1">Uncharacterized protein</fullName>
    </submittedName>
</protein>
<name>A0A6N4SUG5_CYTH3</name>
<keyword evidence="2" id="KW-1185">Reference proteome</keyword>
<dbReference type="Proteomes" id="UP000001822">
    <property type="component" value="Chromosome"/>
</dbReference>
<dbReference type="KEGG" id="chu:CHU_2789"/>
<proteinExistence type="predicted"/>
<gene>
    <name evidence="1" type="ordered locus">CHU_2789</name>
</gene>
<evidence type="ECO:0000313" key="2">
    <source>
        <dbReference type="Proteomes" id="UP000001822"/>
    </source>
</evidence>
<organism evidence="1 2">
    <name type="scientific">Cytophaga hutchinsonii (strain ATCC 33406 / DSM 1761 / CIP 103989 / NBRC 15051 / NCIMB 9469 / D465)</name>
    <dbReference type="NCBI Taxonomy" id="269798"/>
    <lineage>
        <taxon>Bacteria</taxon>
        <taxon>Pseudomonadati</taxon>
        <taxon>Bacteroidota</taxon>
        <taxon>Cytophagia</taxon>
        <taxon>Cytophagales</taxon>
        <taxon>Cytophagaceae</taxon>
        <taxon>Cytophaga</taxon>
    </lineage>
</organism>
<evidence type="ECO:0000313" key="1">
    <source>
        <dbReference type="EMBL" id="ABG60038.1"/>
    </source>
</evidence>
<sequence length="277" mass="30632">MEKNMKSTLFTLITFCSINICAISQTNKVNPDHTNYYKPVSVDLKPVKVDFSDAVSKIEYAKFKLKLTNTGTDYILYKPQESAFTIEGANYLPQDKKAVLVEPLDNTSRTIDAKGNGSNMHAADFTFNIDGLYKVIPTSTVNAPNFLLPPSVNQFSAGDFTVEMVNISKKTQETAVKFKVTYTGEGMGIVDPKKLSTKIESGQLFANEKRDKTSVLGKGESETFIALFHIEGRIADMQFANMEIVWNDTFKHAELKKIDGTAVTLTLDPGLTAGKNK</sequence>